<dbReference type="OrthoDB" id="194358at2759"/>
<sequence>MRLINVETMALEEYFSDIPPYAILSHMWSGGEVTFSDWQDLDAARSKPGFHKISLACMQATKDGLRHVWVDTNCIDKTSSAELSEAINSMFAWYRDAIVCYVFLEDVAVPEHLLCHGEADDEGDDKCDDKGDNSATYLDDPVVQQAFAESRWFTRGWTLQELLAPEVVVFFSAEWLQLGTKEDNCDLVASITGIDSIYLVRGDLRSASVAHRMSWAARRATTRVEDTAYCLLGLFDINMPLLYGEGHRAFLRLQEEIIRVSVDQTIFCWQFDIVPHEDYFNDLTLYGGSGRTIHRQRELRTWTSILAPHPAVFRDSAAYSQTTATAVFGRRGLPTLYSITNFGLSISLPLLYTAMGAYAMLDVSKKLPENDEENGEQFRDDTNYQKCVLLCLHRMPDGPYVRLPGELVVMVVEKSSALGDAVLTARTPLFVDCHNRHRSAVEHLVTLASKTPTTTNQHAADDNQPLILTFGWPIDFGEDDHSGEADLIFSRFYSTIAAGIPRQPGAMGEIILKSAFFKDKSLDLVVGCRYDPPPKNNYGTWYAATHGPGRPVTEKGQMTKWLVDARHVSTFYTSQLKRRPKTVIDWHHEALDLRTIDPYCLFQTSQNVVVWRCFSNGALFCHIKVKH</sequence>
<dbReference type="PANTHER" id="PTHR10622">
    <property type="entry name" value="HET DOMAIN-CONTAINING PROTEIN"/>
    <property type="match status" value="1"/>
</dbReference>
<dbReference type="Proteomes" id="UP000076874">
    <property type="component" value="Unassembled WGS sequence"/>
</dbReference>
<dbReference type="Pfam" id="PF06985">
    <property type="entry name" value="HET"/>
    <property type="match status" value="1"/>
</dbReference>
<feature type="domain" description="DUF8212" evidence="2">
    <location>
        <begin position="248"/>
        <end position="352"/>
    </location>
</feature>
<proteinExistence type="predicted"/>
<dbReference type="InterPro" id="IPR058525">
    <property type="entry name" value="DUF8212"/>
</dbReference>
<organism evidence="3 4">
    <name type="scientific">Niveomyces insectorum RCEF 264</name>
    <dbReference type="NCBI Taxonomy" id="1081102"/>
    <lineage>
        <taxon>Eukaryota</taxon>
        <taxon>Fungi</taxon>
        <taxon>Dikarya</taxon>
        <taxon>Ascomycota</taxon>
        <taxon>Pezizomycotina</taxon>
        <taxon>Sordariomycetes</taxon>
        <taxon>Hypocreomycetidae</taxon>
        <taxon>Hypocreales</taxon>
        <taxon>Cordycipitaceae</taxon>
        <taxon>Niveomyces</taxon>
    </lineage>
</organism>
<gene>
    <name evidence="3" type="ORF">SPI_09127</name>
</gene>
<dbReference type="STRING" id="1081102.A0A162MBP9"/>
<feature type="domain" description="Heterokaryon incompatibility" evidence="1">
    <location>
        <begin position="21"/>
        <end position="161"/>
    </location>
</feature>
<dbReference type="EMBL" id="AZHD01000026">
    <property type="protein sequence ID" value="OAA53920.1"/>
    <property type="molecule type" value="Genomic_DNA"/>
</dbReference>
<evidence type="ECO:0000313" key="3">
    <source>
        <dbReference type="EMBL" id="OAA53920.1"/>
    </source>
</evidence>
<evidence type="ECO:0000259" key="2">
    <source>
        <dbReference type="Pfam" id="PF26640"/>
    </source>
</evidence>
<evidence type="ECO:0000313" key="4">
    <source>
        <dbReference type="Proteomes" id="UP000076874"/>
    </source>
</evidence>
<keyword evidence="4" id="KW-1185">Reference proteome</keyword>
<comment type="caution">
    <text evidence="3">The sequence shown here is derived from an EMBL/GenBank/DDBJ whole genome shotgun (WGS) entry which is preliminary data.</text>
</comment>
<name>A0A162MBP9_9HYPO</name>
<reference evidence="3 4" key="1">
    <citation type="journal article" date="2016" name="Genome Biol. Evol.">
        <title>Divergent and convergent evolution of fungal pathogenicity.</title>
        <authorList>
            <person name="Shang Y."/>
            <person name="Xiao G."/>
            <person name="Zheng P."/>
            <person name="Cen K."/>
            <person name="Zhan S."/>
            <person name="Wang C."/>
        </authorList>
    </citation>
    <scope>NUCLEOTIDE SEQUENCE [LARGE SCALE GENOMIC DNA]</scope>
    <source>
        <strain evidence="3 4">RCEF 264</strain>
    </source>
</reference>
<protein>
    <submittedName>
        <fullName evidence="3">Het domain containing protein</fullName>
    </submittedName>
</protein>
<dbReference type="PANTHER" id="PTHR10622:SF10">
    <property type="entry name" value="HET DOMAIN-CONTAINING PROTEIN"/>
    <property type="match status" value="1"/>
</dbReference>
<dbReference type="AlphaFoldDB" id="A0A162MBP9"/>
<dbReference type="InterPro" id="IPR010730">
    <property type="entry name" value="HET"/>
</dbReference>
<dbReference type="Pfam" id="PF26640">
    <property type="entry name" value="DUF8212"/>
    <property type="match status" value="1"/>
</dbReference>
<accession>A0A162MBP9</accession>
<evidence type="ECO:0000259" key="1">
    <source>
        <dbReference type="Pfam" id="PF06985"/>
    </source>
</evidence>